<dbReference type="Proteomes" id="UP000482800">
    <property type="component" value="Unassembled WGS sequence"/>
</dbReference>
<evidence type="ECO:0000259" key="11">
    <source>
        <dbReference type="Pfam" id="PF00150"/>
    </source>
</evidence>
<evidence type="ECO:0000256" key="1">
    <source>
        <dbReference type="ARBA" id="ARBA00000966"/>
    </source>
</evidence>
<keyword evidence="6 8" id="KW-0326">Glycosidase</keyword>
<protein>
    <recommendedName>
        <fullName evidence="2">cellulase</fullName>
        <ecNumber evidence="2">3.2.1.4</ecNumber>
    </recommendedName>
</protein>
<dbReference type="GO" id="GO:0008810">
    <property type="term" value="F:cellulase activity"/>
    <property type="evidence" value="ECO:0007669"/>
    <property type="project" value="UniProtKB-EC"/>
</dbReference>
<dbReference type="AlphaFoldDB" id="A0A6V8KEH0"/>
<evidence type="ECO:0000256" key="5">
    <source>
        <dbReference type="ARBA" id="ARBA00023277"/>
    </source>
</evidence>
<dbReference type="Gene3D" id="3.20.20.80">
    <property type="entry name" value="Glycosidases"/>
    <property type="match status" value="1"/>
</dbReference>
<dbReference type="EC" id="3.2.1.4" evidence="2"/>
<dbReference type="GO" id="GO:0030245">
    <property type="term" value="P:cellulose catabolic process"/>
    <property type="evidence" value="ECO:0007669"/>
    <property type="project" value="UniProtKB-KW"/>
</dbReference>
<evidence type="ECO:0000256" key="8">
    <source>
        <dbReference type="RuleBase" id="RU361153"/>
    </source>
</evidence>
<evidence type="ECO:0000256" key="6">
    <source>
        <dbReference type="ARBA" id="ARBA00023295"/>
    </source>
</evidence>
<proteinExistence type="inferred from homology"/>
<keyword evidence="7" id="KW-0624">Polysaccharide degradation</keyword>
<dbReference type="InterPro" id="IPR017853">
    <property type="entry name" value="GH"/>
</dbReference>
<gene>
    <name evidence="12" type="ORF">Phou_077930</name>
</gene>
<organism evidence="12 13">
    <name type="scientific">Phytohabitans houttuyneae</name>
    <dbReference type="NCBI Taxonomy" id="1076126"/>
    <lineage>
        <taxon>Bacteria</taxon>
        <taxon>Bacillati</taxon>
        <taxon>Actinomycetota</taxon>
        <taxon>Actinomycetes</taxon>
        <taxon>Micromonosporales</taxon>
        <taxon>Micromonosporaceae</taxon>
    </lineage>
</organism>
<reference evidence="12 13" key="2">
    <citation type="submission" date="2020-03" db="EMBL/GenBank/DDBJ databases">
        <authorList>
            <person name="Ichikawa N."/>
            <person name="Kimura A."/>
            <person name="Kitahashi Y."/>
            <person name="Uohara A."/>
        </authorList>
    </citation>
    <scope>NUCLEOTIDE SEQUENCE [LARGE SCALE GENOMIC DNA]</scope>
    <source>
        <strain evidence="12 13">NBRC 108639</strain>
    </source>
</reference>
<dbReference type="PROSITE" id="PS00659">
    <property type="entry name" value="GLYCOSYL_HYDROL_F5"/>
    <property type="match status" value="1"/>
</dbReference>
<evidence type="ECO:0000256" key="7">
    <source>
        <dbReference type="ARBA" id="ARBA00023326"/>
    </source>
</evidence>
<feature type="signal peptide" evidence="10">
    <location>
        <begin position="1"/>
        <end position="25"/>
    </location>
</feature>
<evidence type="ECO:0000256" key="2">
    <source>
        <dbReference type="ARBA" id="ARBA00012601"/>
    </source>
</evidence>
<comment type="caution">
    <text evidence="12">The sequence shown here is derived from an EMBL/GenBank/DDBJ whole genome shotgun (WGS) entry which is preliminary data.</text>
</comment>
<sequence length="260" mass="28803">MALAAAAAALATATVSTVTSTPVSAAPAKDWLHVQGNQIVDEDGNPVWLTGANWFGFNASERVFHGLWSANITEVTKSMADRGINLVRIPISTQLLLEWRAGQTVAAPNVNTFANPELAGKNNLQIFDYFLQLSEQYGIKVMLDLHSAEADNSGHIHPVWYKGTVTPEQFYVGWEWVTERYKNNDTIIAMDIKNEPHGTPNQPPRAKWDNTTDQDNWKHACETASKRILAINPNVLVLCEGIEVYPREGRPGTRPTPTRT</sequence>
<evidence type="ECO:0000313" key="13">
    <source>
        <dbReference type="Proteomes" id="UP000482800"/>
    </source>
</evidence>
<dbReference type="SUPFAM" id="SSF51445">
    <property type="entry name" value="(Trans)glycosidases"/>
    <property type="match status" value="1"/>
</dbReference>
<comment type="catalytic activity">
    <reaction evidence="1">
        <text>Endohydrolysis of (1-&gt;4)-beta-D-glucosidic linkages in cellulose, lichenin and cereal beta-D-glucans.</text>
        <dbReference type="EC" id="3.2.1.4"/>
    </reaction>
</comment>
<evidence type="ECO:0000256" key="10">
    <source>
        <dbReference type="SAM" id="SignalP"/>
    </source>
</evidence>
<dbReference type="InterPro" id="IPR001547">
    <property type="entry name" value="Glyco_hydro_5"/>
</dbReference>
<feature type="region of interest" description="Disordered" evidence="9">
    <location>
        <begin position="192"/>
        <end position="213"/>
    </location>
</feature>
<feature type="chain" id="PRO_5028801137" description="cellulase" evidence="10">
    <location>
        <begin position="26"/>
        <end position="260"/>
    </location>
</feature>
<dbReference type="InterPro" id="IPR018087">
    <property type="entry name" value="Glyco_hydro_5_CS"/>
</dbReference>
<feature type="domain" description="Glycoside hydrolase family 5" evidence="11">
    <location>
        <begin position="40"/>
        <end position="242"/>
    </location>
</feature>
<evidence type="ECO:0000313" key="12">
    <source>
        <dbReference type="EMBL" id="GFJ83613.1"/>
    </source>
</evidence>
<keyword evidence="4" id="KW-0136">Cellulose degradation</keyword>
<dbReference type="PANTHER" id="PTHR35923">
    <property type="entry name" value="MAJOR EXTRACELLULAR ENDOGLUCANASE"/>
    <property type="match status" value="1"/>
</dbReference>
<keyword evidence="13" id="KW-1185">Reference proteome</keyword>
<accession>A0A6V8KEH0</accession>
<dbReference type="PANTHER" id="PTHR35923:SF2">
    <property type="entry name" value="ENDOGLUCANASE"/>
    <property type="match status" value="1"/>
</dbReference>
<keyword evidence="5" id="KW-0119">Carbohydrate metabolism</keyword>
<evidence type="ECO:0000256" key="4">
    <source>
        <dbReference type="ARBA" id="ARBA00023001"/>
    </source>
</evidence>
<dbReference type="Pfam" id="PF00150">
    <property type="entry name" value="Cellulase"/>
    <property type="match status" value="1"/>
</dbReference>
<keyword evidence="3 8" id="KW-0378">Hydrolase</keyword>
<keyword evidence="10" id="KW-0732">Signal</keyword>
<evidence type="ECO:0000256" key="9">
    <source>
        <dbReference type="SAM" id="MobiDB-lite"/>
    </source>
</evidence>
<dbReference type="EMBL" id="BLPF01000003">
    <property type="protein sequence ID" value="GFJ83613.1"/>
    <property type="molecule type" value="Genomic_DNA"/>
</dbReference>
<evidence type="ECO:0000256" key="3">
    <source>
        <dbReference type="ARBA" id="ARBA00022801"/>
    </source>
</evidence>
<reference evidence="12 13" key="1">
    <citation type="submission" date="2020-03" db="EMBL/GenBank/DDBJ databases">
        <title>Whole genome shotgun sequence of Phytohabitans houttuyneae NBRC 108639.</title>
        <authorList>
            <person name="Komaki H."/>
            <person name="Tamura T."/>
        </authorList>
    </citation>
    <scope>NUCLEOTIDE SEQUENCE [LARGE SCALE GENOMIC DNA]</scope>
    <source>
        <strain evidence="12 13">NBRC 108639</strain>
    </source>
</reference>
<comment type="similarity">
    <text evidence="8">Belongs to the glycosyl hydrolase 5 (cellulase A) family.</text>
</comment>
<name>A0A6V8KEH0_9ACTN</name>